<dbReference type="EMBL" id="NSCI01000005">
    <property type="protein sequence ID" value="RAW92124.1"/>
    <property type="molecule type" value="Genomic_DNA"/>
</dbReference>
<dbReference type="AlphaFoldDB" id="A0A329VK50"/>
<evidence type="ECO:0000313" key="1">
    <source>
        <dbReference type="EMBL" id="RAW92124.1"/>
    </source>
</evidence>
<reference evidence="1 2" key="1">
    <citation type="journal article" date="2018" name="Int. J. Syst. Evol. Microbiol.">
        <title>Whole-genome-based revisit of Photorhabdus phylogeny: proposal for the elevation of most Photorhabdus subspecies to the species level and description of one novel species Photorhabdus bodei sp. nov., and one novel subspecies Photorhabdus laumondii subsp. clarkei subsp. nov.</title>
        <authorList>
            <person name="Machado R.A.R."/>
            <person name="Wuthrich D."/>
            <person name="Kuhnert P."/>
            <person name="Arce C.C.M."/>
            <person name="Thonen L."/>
            <person name="Ruiz C."/>
            <person name="Zhang X."/>
            <person name="Robert C.A.M."/>
            <person name="Karimi J."/>
            <person name="Kamali S."/>
            <person name="Ma J."/>
            <person name="Bruggmann R."/>
            <person name="Erb M."/>
        </authorList>
    </citation>
    <scope>NUCLEOTIDE SEQUENCE [LARGE SCALE GENOMIC DNA]</scope>
    <source>
        <strain evidence="1 2">BOJ-47</strain>
    </source>
</reference>
<dbReference type="RefSeq" id="WP_113025083.1">
    <property type="nucleotide sequence ID" value="NZ_CAWNWQ010000005.1"/>
</dbReference>
<protein>
    <submittedName>
        <fullName evidence="1">Uncharacterized protein</fullName>
    </submittedName>
</protein>
<gene>
    <name evidence="1" type="ORF">CKY01_06365</name>
</gene>
<comment type="caution">
    <text evidence="1">The sequence shown here is derived from an EMBL/GenBank/DDBJ whole genome shotgun (WGS) entry which is preliminary data.</text>
</comment>
<evidence type="ECO:0000313" key="2">
    <source>
        <dbReference type="Proteomes" id="UP000250870"/>
    </source>
</evidence>
<organism evidence="1 2">
    <name type="scientific">Photorhabdus laumondii subsp. clarkei</name>
    <dbReference type="NCBI Taxonomy" id="2029685"/>
    <lineage>
        <taxon>Bacteria</taxon>
        <taxon>Pseudomonadati</taxon>
        <taxon>Pseudomonadota</taxon>
        <taxon>Gammaproteobacteria</taxon>
        <taxon>Enterobacterales</taxon>
        <taxon>Morganellaceae</taxon>
        <taxon>Photorhabdus</taxon>
    </lineage>
</organism>
<sequence>MTSRNYSSGFKAVLQLLGLSESDVKGKVVIPLSLQGSLRPDDPQSLAPSYQSNVSSAAELLILSGIPPVEAPISLPAIINVFAIGELVIGNGENLEISSQNSPPIVVAADTLVLEPGGQLICDANVILNVQTYT</sequence>
<dbReference type="Proteomes" id="UP000250870">
    <property type="component" value="Unassembled WGS sequence"/>
</dbReference>
<accession>A0A329VK50</accession>
<proteinExistence type="predicted"/>
<name>A0A329VK50_9GAMM</name>